<dbReference type="SUPFAM" id="SSF102588">
    <property type="entry name" value="LmbE-like"/>
    <property type="match status" value="1"/>
</dbReference>
<name>A0ABP9ALZ4_9SPHI</name>
<dbReference type="EMBL" id="BAABIQ010000005">
    <property type="protein sequence ID" value="GAA4783051.1"/>
    <property type="molecule type" value="Genomic_DNA"/>
</dbReference>
<dbReference type="CDD" id="cd03143">
    <property type="entry name" value="A4_beta-galactosidase_middle_domain"/>
    <property type="match status" value="1"/>
</dbReference>
<dbReference type="RefSeq" id="WP_345230464.1">
    <property type="nucleotide sequence ID" value="NZ_BAABIQ010000005.1"/>
</dbReference>
<evidence type="ECO:0000256" key="1">
    <source>
        <dbReference type="SAM" id="SignalP"/>
    </source>
</evidence>
<evidence type="ECO:0000313" key="2">
    <source>
        <dbReference type="EMBL" id="GAA4783051.1"/>
    </source>
</evidence>
<reference evidence="3" key="1">
    <citation type="journal article" date="2019" name="Int. J. Syst. Evol. Microbiol.">
        <title>The Global Catalogue of Microorganisms (GCM) 10K type strain sequencing project: providing services to taxonomists for standard genome sequencing and annotation.</title>
        <authorList>
            <consortium name="The Broad Institute Genomics Platform"/>
            <consortium name="The Broad Institute Genome Sequencing Center for Infectious Disease"/>
            <person name="Wu L."/>
            <person name="Ma J."/>
        </authorList>
    </citation>
    <scope>NUCLEOTIDE SEQUENCE [LARGE SCALE GENOMIC DNA]</scope>
    <source>
        <strain evidence="3">JCM 18200</strain>
    </source>
</reference>
<keyword evidence="1" id="KW-0732">Signal</keyword>
<feature type="signal peptide" evidence="1">
    <location>
        <begin position="1"/>
        <end position="24"/>
    </location>
</feature>
<dbReference type="InterPro" id="IPR024078">
    <property type="entry name" value="LmbE-like_dom_sf"/>
</dbReference>
<comment type="caution">
    <text evidence="2">The sequence shown here is derived from an EMBL/GenBank/DDBJ whole genome shotgun (WGS) entry which is preliminary data.</text>
</comment>
<dbReference type="InterPro" id="IPR003737">
    <property type="entry name" value="GlcNAc_PI_deacetylase-related"/>
</dbReference>
<organism evidence="2 3">
    <name type="scientific">Olivibacter ginsenosidimutans</name>
    <dbReference type="NCBI Taxonomy" id="1176537"/>
    <lineage>
        <taxon>Bacteria</taxon>
        <taxon>Pseudomonadati</taxon>
        <taxon>Bacteroidota</taxon>
        <taxon>Sphingobacteriia</taxon>
        <taxon>Sphingobacteriales</taxon>
        <taxon>Sphingobacteriaceae</taxon>
        <taxon>Olivibacter</taxon>
    </lineage>
</organism>
<dbReference type="Proteomes" id="UP001501411">
    <property type="component" value="Unassembled WGS sequence"/>
</dbReference>
<gene>
    <name evidence="2" type="ORF">GCM10023231_08380</name>
</gene>
<accession>A0ABP9ALZ4</accession>
<dbReference type="Gene3D" id="3.40.50.10320">
    <property type="entry name" value="LmbE-like"/>
    <property type="match status" value="1"/>
</dbReference>
<proteinExistence type="predicted"/>
<dbReference type="SUPFAM" id="SSF52317">
    <property type="entry name" value="Class I glutamine amidotransferase-like"/>
    <property type="match status" value="1"/>
</dbReference>
<keyword evidence="3" id="KW-1185">Reference proteome</keyword>
<protein>
    <submittedName>
        <fullName evidence="2">PIG-L family deacetylase</fullName>
    </submittedName>
</protein>
<feature type="chain" id="PRO_5045274977" evidence="1">
    <location>
        <begin position="25"/>
        <end position="830"/>
    </location>
</feature>
<dbReference type="Pfam" id="PF02585">
    <property type="entry name" value="PIG-L"/>
    <property type="match status" value="1"/>
</dbReference>
<sequence>MPLIRLKSLLIVTLFHLTFGYAAAQSASNKNAATIKLRLQKLNTLGSVLYFAAHPDDENTRLIAWLANEKYYRTGYLSLTRGDGGQNLIGTEQAEELGLLRTQELLAARQDDGGEQFFSTANDFGFSKTYAETFKIWNKEKILADAVWVIRNFKPDVIITRFPGDPRAGHGHHQASSILALEAFKAAADPNRFPEQLAYVKPWQAERILWNTFNFGSANTIEEGQFHVDLSQYNPFLGKTYGELAAISRTNHKSQGFGSTSQRGIMKEYFELLGGSSPRKSLFDGIDTTWSRVPKAQSVQKLIQQVNQEFDLAHPQYSVKTLVKLLSELEKLGDNYWAQQKIKEVKRLILDCANIWISCQTDEPKYANGETIQVNTHIIVQAPHITASLTDLRAGHYAGQNTLTSAQPLTYNQAKTLKTTIKTTDLTQPYWLSAFHSLGSFQVKNQKLIGMPITDNLPSMLLQLSIEGKIIDYRFPIIYAYNDPVKGEVNNPLIVAPRLTINLDQKAIIVNGNQPKQVELSFTANTDQVKAWVHPVLPKGWRMEPASFEVALQQKDDEWTKQVTIYPPAQASLNDSIYFNLVYPDSLKELAKAIHYIKYDHIPQIAWFPTTAARLSKIETGTAAKRIGYLPGAGDLIPQSLREIGLQVDLLSENDIMHQDLSVYDAIITGIRIYNVNDRIRYLQPKLLDYVKNGGTLVEQYNVNGGLKTPSIGPYPFQITRDRVTDEQAKVTFTHPQHQVLTYPNAISSKDFDGWIQERGLYFAGNVDAHYIQPLSMHDPDEAKNSGSLLVATYGKGKYVYTSLAFFRELPAGVPGAYRLFVNLLAKENK</sequence>
<evidence type="ECO:0000313" key="3">
    <source>
        <dbReference type="Proteomes" id="UP001501411"/>
    </source>
</evidence>
<dbReference type="InterPro" id="IPR029062">
    <property type="entry name" value="Class_I_gatase-like"/>
</dbReference>